<evidence type="ECO:0000256" key="1">
    <source>
        <dbReference type="SAM" id="MobiDB-lite"/>
    </source>
</evidence>
<name>A0A8H4Q443_9HYPO</name>
<proteinExistence type="predicted"/>
<feature type="domain" description="Glutaredoxin" evidence="2">
    <location>
        <begin position="150"/>
        <end position="212"/>
    </location>
</feature>
<dbReference type="GO" id="GO:0000324">
    <property type="term" value="C:fungal-type vacuole"/>
    <property type="evidence" value="ECO:0007669"/>
    <property type="project" value="TreeGrafter"/>
</dbReference>
<protein>
    <submittedName>
        <fullName evidence="3">Glutaredoxin domain-containing protein</fullName>
    </submittedName>
</protein>
<dbReference type="PRINTS" id="PR00160">
    <property type="entry name" value="GLUTAREDOXIN"/>
</dbReference>
<feature type="region of interest" description="Disordered" evidence="1">
    <location>
        <begin position="48"/>
        <end position="133"/>
    </location>
</feature>
<accession>A0A8H4Q443</accession>
<dbReference type="InterPro" id="IPR002109">
    <property type="entry name" value="Glutaredoxin"/>
</dbReference>
<dbReference type="PANTHER" id="PTHR45694:SF5">
    <property type="entry name" value="GLUTAREDOXIN 2"/>
    <property type="match status" value="1"/>
</dbReference>
<comment type="caution">
    <text evidence="3">The sequence shown here is derived from an EMBL/GenBank/DDBJ whole genome shotgun (WGS) entry which is preliminary data.</text>
</comment>
<gene>
    <name evidence="3" type="ORF">GQ602_004642</name>
</gene>
<sequence>MPSPRRLRLLMIATVVGVVLILFYASSFDDSASQRDSRTIKDFYRKTMDGMKKGSPPGQTVLEKEAKADKAADDQRLASSTKERLKAAEEKAKAKANTKALRPDPPSQLVGVGNSADGQAKKPPRPADVEPKKEFDARKELDAIVKGRPVVIFSKTTCPFSQHAKGILLEKYHIEPKPYVVELDTHEHGKALQDELYRRTQHRTVPNIIINDGSGDVISLGGSDDMVELDKAGSLARKIGDASKGLAHVKLRRLAVNPRRL</sequence>
<dbReference type="PROSITE" id="PS51354">
    <property type="entry name" value="GLUTAREDOXIN_2"/>
    <property type="match status" value="1"/>
</dbReference>
<dbReference type="EMBL" id="JAACLJ010000005">
    <property type="protein sequence ID" value="KAF4585337.1"/>
    <property type="molecule type" value="Genomic_DNA"/>
</dbReference>
<dbReference type="Gene3D" id="3.40.30.10">
    <property type="entry name" value="Glutaredoxin"/>
    <property type="match status" value="1"/>
</dbReference>
<dbReference type="GO" id="GO:0015038">
    <property type="term" value="F:glutathione disulfide oxidoreductase activity"/>
    <property type="evidence" value="ECO:0007669"/>
    <property type="project" value="TreeGrafter"/>
</dbReference>
<dbReference type="GO" id="GO:0034599">
    <property type="term" value="P:cellular response to oxidative stress"/>
    <property type="evidence" value="ECO:0007669"/>
    <property type="project" value="TreeGrafter"/>
</dbReference>
<keyword evidence="4" id="KW-1185">Reference proteome</keyword>
<feature type="compositionally biased region" description="Basic and acidic residues" evidence="1">
    <location>
        <begin position="62"/>
        <end position="93"/>
    </location>
</feature>
<evidence type="ECO:0000313" key="3">
    <source>
        <dbReference type="EMBL" id="KAF4585337.1"/>
    </source>
</evidence>
<dbReference type="InterPro" id="IPR014025">
    <property type="entry name" value="Glutaredoxin_subgr"/>
</dbReference>
<evidence type="ECO:0000259" key="2">
    <source>
        <dbReference type="Pfam" id="PF00462"/>
    </source>
</evidence>
<dbReference type="GO" id="GO:0005801">
    <property type="term" value="C:cis-Golgi network"/>
    <property type="evidence" value="ECO:0007669"/>
    <property type="project" value="TreeGrafter"/>
</dbReference>
<dbReference type="OrthoDB" id="423313at2759"/>
<evidence type="ECO:0000313" key="4">
    <source>
        <dbReference type="Proteomes" id="UP000562929"/>
    </source>
</evidence>
<dbReference type="Pfam" id="PF00462">
    <property type="entry name" value="Glutaredoxin"/>
    <property type="match status" value="1"/>
</dbReference>
<reference evidence="3 4" key="1">
    <citation type="journal article" date="2020" name="G3 (Bethesda)">
        <title>Genetic Underpinnings of Host Manipulation by Ophiocordyceps as Revealed by Comparative Transcriptomics.</title>
        <authorList>
            <person name="Will I."/>
            <person name="Das B."/>
            <person name="Trinh T."/>
            <person name="Brachmann A."/>
            <person name="Ohm R.A."/>
            <person name="de Bekker C."/>
        </authorList>
    </citation>
    <scope>NUCLEOTIDE SEQUENCE [LARGE SCALE GENOMIC DNA]</scope>
    <source>
        <strain evidence="3 4">EC05</strain>
    </source>
</reference>
<dbReference type="AlphaFoldDB" id="A0A8H4Q443"/>
<dbReference type="CDD" id="cd03419">
    <property type="entry name" value="GRX_GRXh_1_2_like"/>
    <property type="match status" value="1"/>
</dbReference>
<dbReference type="Proteomes" id="UP000562929">
    <property type="component" value="Unassembled WGS sequence"/>
</dbReference>
<dbReference type="SUPFAM" id="SSF52833">
    <property type="entry name" value="Thioredoxin-like"/>
    <property type="match status" value="1"/>
</dbReference>
<organism evidence="3 4">
    <name type="scientific">Ophiocordyceps camponoti-floridani</name>
    <dbReference type="NCBI Taxonomy" id="2030778"/>
    <lineage>
        <taxon>Eukaryota</taxon>
        <taxon>Fungi</taxon>
        <taxon>Dikarya</taxon>
        <taxon>Ascomycota</taxon>
        <taxon>Pezizomycotina</taxon>
        <taxon>Sordariomycetes</taxon>
        <taxon>Hypocreomycetidae</taxon>
        <taxon>Hypocreales</taxon>
        <taxon>Ophiocordycipitaceae</taxon>
        <taxon>Ophiocordyceps</taxon>
    </lineage>
</organism>
<dbReference type="PANTHER" id="PTHR45694">
    <property type="entry name" value="GLUTAREDOXIN 2"/>
    <property type="match status" value="1"/>
</dbReference>
<dbReference type="GO" id="GO:0005796">
    <property type="term" value="C:Golgi lumen"/>
    <property type="evidence" value="ECO:0007669"/>
    <property type="project" value="TreeGrafter"/>
</dbReference>
<dbReference type="InterPro" id="IPR036249">
    <property type="entry name" value="Thioredoxin-like_sf"/>
</dbReference>